<evidence type="ECO:0000256" key="1">
    <source>
        <dbReference type="ARBA" id="ARBA00001933"/>
    </source>
</evidence>
<name>A0AAE0ARQ1_9ROSI</name>
<evidence type="ECO:0000313" key="3">
    <source>
        <dbReference type="EMBL" id="KAK3222872.1"/>
    </source>
</evidence>
<dbReference type="AlphaFoldDB" id="A0AAE0ARQ1"/>
<evidence type="ECO:0008006" key="5">
    <source>
        <dbReference type="Google" id="ProtNLM"/>
    </source>
</evidence>
<dbReference type="InterPro" id="IPR036052">
    <property type="entry name" value="TrpB-like_PALP_sf"/>
</dbReference>
<comment type="caution">
    <text evidence="3">The sequence shown here is derived from an EMBL/GenBank/DDBJ whole genome shotgun (WGS) entry which is preliminary data.</text>
</comment>
<dbReference type="InterPro" id="IPR006653">
    <property type="entry name" value="Trp_synth_b_CS"/>
</dbReference>
<accession>A0AAE0ARQ1</accession>
<dbReference type="PANTHER" id="PTHR48077">
    <property type="entry name" value="TRYPTOPHAN SYNTHASE-RELATED"/>
    <property type="match status" value="1"/>
</dbReference>
<comment type="cofactor">
    <cofactor evidence="1">
        <name>pyridoxal 5'-phosphate</name>
        <dbReference type="ChEBI" id="CHEBI:597326"/>
    </cofactor>
</comment>
<dbReference type="Gene3D" id="3.40.50.1100">
    <property type="match status" value="1"/>
</dbReference>
<dbReference type="InterPro" id="IPR023026">
    <property type="entry name" value="Trp_synth_beta/beta-like"/>
</dbReference>
<protein>
    <recommendedName>
        <fullName evidence="5">Tryptophan synthase</fullName>
    </recommendedName>
</protein>
<organism evidence="3 4">
    <name type="scientific">Dipteronia sinensis</name>
    <dbReference type="NCBI Taxonomy" id="43782"/>
    <lineage>
        <taxon>Eukaryota</taxon>
        <taxon>Viridiplantae</taxon>
        <taxon>Streptophyta</taxon>
        <taxon>Embryophyta</taxon>
        <taxon>Tracheophyta</taxon>
        <taxon>Spermatophyta</taxon>
        <taxon>Magnoliopsida</taxon>
        <taxon>eudicotyledons</taxon>
        <taxon>Gunneridae</taxon>
        <taxon>Pentapetalae</taxon>
        <taxon>rosids</taxon>
        <taxon>malvids</taxon>
        <taxon>Sapindales</taxon>
        <taxon>Sapindaceae</taxon>
        <taxon>Hippocastanoideae</taxon>
        <taxon>Acereae</taxon>
        <taxon>Dipteronia</taxon>
    </lineage>
</organism>
<dbReference type="GO" id="GO:0004834">
    <property type="term" value="F:tryptophan synthase activity"/>
    <property type="evidence" value="ECO:0007669"/>
    <property type="project" value="InterPro"/>
</dbReference>
<keyword evidence="2" id="KW-0663">Pyridoxal phosphate</keyword>
<dbReference type="PROSITE" id="PS00168">
    <property type="entry name" value="TRP_SYNTHASE_BETA"/>
    <property type="match status" value="1"/>
</dbReference>
<dbReference type="Proteomes" id="UP001281410">
    <property type="component" value="Unassembled WGS sequence"/>
</dbReference>
<sequence>MYPLSELETGFYKFSDDREFQGEDLSHTGAHKINNPIAQALLAKPLDKQRIIAETGAGQHGVASATVCTVWYAVYYLHGCTGYGKAVT</sequence>
<dbReference type="PANTHER" id="PTHR48077:SF3">
    <property type="entry name" value="TRYPTOPHAN SYNTHASE"/>
    <property type="match status" value="1"/>
</dbReference>
<evidence type="ECO:0000313" key="4">
    <source>
        <dbReference type="Proteomes" id="UP001281410"/>
    </source>
</evidence>
<keyword evidence="4" id="KW-1185">Reference proteome</keyword>
<gene>
    <name evidence="3" type="ORF">Dsin_009897</name>
</gene>
<evidence type="ECO:0000256" key="2">
    <source>
        <dbReference type="ARBA" id="ARBA00022898"/>
    </source>
</evidence>
<reference evidence="3" key="1">
    <citation type="journal article" date="2023" name="Plant J.">
        <title>Genome sequences and population genomics provide insights into the demographic history, inbreeding, and mutation load of two 'living fossil' tree species of Dipteronia.</title>
        <authorList>
            <person name="Feng Y."/>
            <person name="Comes H.P."/>
            <person name="Chen J."/>
            <person name="Zhu S."/>
            <person name="Lu R."/>
            <person name="Zhang X."/>
            <person name="Li P."/>
            <person name="Qiu J."/>
            <person name="Olsen K.M."/>
            <person name="Qiu Y."/>
        </authorList>
    </citation>
    <scope>NUCLEOTIDE SEQUENCE</scope>
    <source>
        <strain evidence="3">NBL</strain>
    </source>
</reference>
<dbReference type="GO" id="GO:0005737">
    <property type="term" value="C:cytoplasm"/>
    <property type="evidence" value="ECO:0007669"/>
    <property type="project" value="TreeGrafter"/>
</dbReference>
<dbReference type="EMBL" id="JANJYJ010000003">
    <property type="protein sequence ID" value="KAK3222872.1"/>
    <property type="molecule type" value="Genomic_DNA"/>
</dbReference>
<proteinExistence type="predicted"/>
<dbReference type="SUPFAM" id="SSF53686">
    <property type="entry name" value="Tryptophan synthase beta subunit-like PLP-dependent enzymes"/>
    <property type="match status" value="1"/>
</dbReference>